<dbReference type="EMBL" id="CAJNOM010000082">
    <property type="protein sequence ID" value="CAF1005152.1"/>
    <property type="molecule type" value="Genomic_DNA"/>
</dbReference>
<dbReference type="EMBL" id="CAJNOM010000114">
    <property type="protein sequence ID" value="CAF1075373.1"/>
    <property type="molecule type" value="Genomic_DNA"/>
</dbReference>
<comment type="caution">
    <text evidence="2">The sequence shown here is derived from an EMBL/GenBank/DDBJ whole genome shotgun (WGS) entry which is preliminary data.</text>
</comment>
<accession>A0A814F5U7</accession>
<evidence type="ECO:0000313" key="6">
    <source>
        <dbReference type="Proteomes" id="UP000663877"/>
    </source>
</evidence>
<sequence length="274" mass="31875">MISRILFYFCIFFFIHILPSWNYEFESCCLNEKTLNNTTRLLSCPLNFVIKLRSVIFYTGNGCARSACQKRFNKHYLPCNNHRTCSISIQCILMDSSTCPWLTKVNSHSQHIIVDYDCILYKPELPSITLDNKMKKDMKNENVVLFSAKVNIESPPDLFNDSISTDDENAWKEYFFKKYFHNKQLPDDDKTIIIHQRSLFNDILRTVIILIIFASVLILLMISALVVYKRITLIKRRKLYEQEKQQPFPADDAYDNLKATTAESASDSGTTTDV</sequence>
<name>A0A814F5U7_9BILA</name>
<keyword evidence="1" id="KW-0812">Transmembrane</keyword>
<dbReference type="AlphaFoldDB" id="A0A814F5U7"/>
<evidence type="ECO:0000313" key="4">
    <source>
        <dbReference type="EMBL" id="CAF1075373.1"/>
    </source>
</evidence>
<keyword evidence="1" id="KW-1133">Transmembrane helix</keyword>
<feature type="transmembrane region" description="Helical" evidence="1">
    <location>
        <begin position="5"/>
        <end position="23"/>
    </location>
</feature>
<dbReference type="OrthoDB" id="10030148at2759"/>
<evidence type="ECO:0000313" key="3">
    <source>
        <dbReference type="EMBL" id="CAF1005152.1"/>
    </source>
</evidence>
<dbReference type="EMBL" id="CAJNOI010000063">
    <property type="protein sequence ID" value="CAF0978385.1"/>
    <property type="molecule type" value="Genomic_DNA"/>
</dbReference>
<keyword evidence="5" id="KW-1185">Reference proteome</keyword>
<dbReference type="Proteomes" id="UP000663832">
    <property type="component" value="Unassembled WGS sequence"/>
</dbReference>
<dbReference type="Proteomes" id="UP000663877">
    <property type="component" value="Unassembled WGS sequence"/>
</dbReference>
<proteinExistence type="predicted"/>
<keyword evidence="1" id="KW-0472">Membrane</keyword>
<gene>
    <name evidence="2" type="ORF">BJG266_LOCUS14730</name>
    <name evidence="3" type="ORF">QVE165_LOCUS15153</name>
    <name evidence="4" type="ORF">QVE165_LOCUS18922</name>
</gene>
<evidence type="ECO:0000256" key="1">
    <source>
        <dbReference type="SAM" id="Phobius"/>
    </source>
</evidence>
<feature type="transmembrane region" description="Helical" evidence="1">
    <location>
        <begin position="207"/>
        <end position="228"/>
    </location>
</feature>
<organism evidence="2 6">
    <name type="scientific">Adineta steineri</name>
    <dbReference type="NCBI Taxonomy" id="433720"/>
    <lineage>
        <taxon>Eukaryota</taxon>
        <taxon>Metazoa</taxon>
        <taxon>Spiralia</taxon>
        <taxon>Gnathifera</taxon>
        <taxon>Rotifera</taxon>
        <taxon>Eurotatoria</taxon>
        <taxon>Bdelloidea</taxon>
        <taxon>Adinetida</taxon>
        <taxon>Adinetidae</taxon>
        <taxon>Adineta</taxon>
    </lineage>
</organism>
<evidence type="ECO:0000313" key="2">
    <source>
        <dbReference type="EMBL" id="CAF0978385.1"/>
    </source>
</evidence>
<evidence type="ECO:0000313" key="5">
    <source>
        <dbReference type="Proteomes" id="UP000663832"/>
    </source>
</evidence>
<protein>
    <submittedName>
        <fullName evidence="2">Uncharacterized protein</fullName>
    </submittedName>
</protein>
<reference evidence="2" key="1">
    <citation type="submission" date="2021-02" db="EMBL/GenBank/DDBJ databases">
        <authorList>
            <person name="Nowell W R."/>
        </authorList>
    </citation>
    <scope>NUCLEOTIDE SEQUENCE</scope>
</reference>